<dbReference type="Proteomes" id="UP000242180">
    <property type="component" value="Unassembled WGS sequence"/>
</dbReference>
<dbReference type="PANTHER" id="PTHR44169">
    <property type="entry name" value="NADPH-DEPENDENT 1-ACYLDIHYDROXYACETONE PHOSPHATE REDUCTASE"/>
    <property type="match status" value="1"/>
</dbReference>
<accession>A0A1X2HSV0</accession>
<protein>
    <recommendedName>
        <fullName evidence="7">Oxidoreductase</fullName>
    </recommendedName>
</protein>
<dbReference type="OrthoDB" id="2102561at2759"/>
<dbReference type="InterPro" id="IPR036291">
    <property type="entry name" value="NAD(P)-bd_dom_sf"/>
</dbReference>
<evidence type="ECO:0000313" key="5">
    <source>
        <dbReference type="EMBL" id="ORZ02672.1"/>
    </source>
</evidence>
<evidence type="ECO:0000256" key="3">
    <source>
        <dbReference type="RuleBase" id="RU000363"/>
    </source>
</evidence>
<keyword evidence="6" id="KW-1185">Reference proteome</keyword>
<dbReference type="PANTHER" id="PTHR44169:SF6">
    <property type="entry name" value="NADPH-DEPENDENT 1-ACYLDIHYDROXYACETONE PHOSPHATE REDUCTASE"/>
    <property type="match status" value="1"/>
</dbReference>
<feature type="transmembrane region" description="Helical" evidence="4">
    <location>
        <begin position="244"/>
        <end position="261"/>
    </location>
</feature>
<keyword evidence="4" id="KW-1133">Transmembrane helix</keyword>
<keyword evidence="4" id="KW-0472">Membrane</keyword>
<sequence>MPQPIVLITGCTKGGIGYGLCKRFASQGCHVYASARRIEAMVGLEELGCTLLALDITNSASIQAAVEKVISESGCIDILVNNAGTPCFGALLDVDIQVARECVEVNVFGTLAVTRAVAKHMARRGSGKIINVGSCAGYATTPWTGVYSLSKTAVHSMTDALRLELAPLGIQVTLVVPGAIRSNIGDTGEAKIRIPEGSWYASVSKYIIGRAQLSQGPYSTTADDFAQHVVARVLRPRIPLNITYGYYSGMFWLFYYIPHFIKDYYFSRRMGVKQLKPVAQ</sequence>
<evidence type="ECO:0008006" key="7">
    <source>
        <dbReference type="Google" id="ProtNLM"/>
    </source>
</evidence>
<keyword evidence="2" id="KW-0560">Oxidoreductase</keyword>
<dbReference type="AlphaFoldDB" id="A0A1X2HSV0"/>
<name>A0A1X2HSV0_SYNRA</name>
<dbReference type="STRING" id="13706.A0A1X2HSV0"/>
<dbReference type="Gene3D" id="3.40.50.720">
    <property type="entry name" value="NAD(P)-binding Rossmann-like Domain"/>
    <property type="match status" value="1"/>
</dbReference>
<gene>
    <name evidence="5" type="ORF">BCR43DRAFT_465846</name>
</gene>
<dbReference type="PRINTS" id="PR00081">
    <property type="entry name" value="GDHRDH"/>
</dbReference>
<dbReference type="InParanoid" id="A0A1X2HSV0"/>
<dbReference type="OMA" id="VYETNIW"/>
<evidence type="ECO:0000313" key="6">
    <source>
        <dbReference type="Proteomes" id="UP000242180"/>
    </source>
</evidence>
<dbReference type="CDD" id="cd05374">
    <property type="entry name" value="17beta-HSD-like_SDR_c"/>
    <property type="match status" value="1"/>
</dbReference>
<evidence type="ECO:0000256" key="4">
    <source>
        <dbReference type="SAM" id="Phobius"/>
    </source>
</evidence>
<evidence type="ECO:0000256" key="1">
    <source>
        <dbReference type="ARBA" id="ARBA00006484"/>
    </source>
</evidence>
<comment type="caution">
    <text evidence="5">The sequence shown here is derived from an EMBL/GenBank/DDBJ whole genome shotgun (WGS) entry which is preliminary data.</text>
</comment>
<dbReference type="Pfam" id="PF00106">
    <property type="entry name" value="adh_short"/>
    <property type="match status" value="1"/>
</dbReference>
<dbReference type="GO" id="GO:0016491">
    <property type="term" value="F:oxidoreductase activity"/>
    <property type="evidence" value="ECO:0007669"/>
    <property type="project" value="UniProtKB-KW"/>
</dbReference>
<proteinExistence type="inferred from homology"/>
<dbReference type="FunCoup" id="A0A1X2HSV0">
    <property type="interactions" value="98"/>
</dbReference>
<reference evidence="5 6" key="1">
    <citation type="submission" date="2016-07" db="EMBL/GenBank/DDBJ databases">
        <title>Pervasive Adenine N6-methylation of Active Genes in Fungi.</title>
        <authorList>
            <consortium name="DOE Joint Genome Institute"/>
            <person name="Mondo S.J."/>
            <person name="Dannebaum R.O."/>
            <person name="Kuo R.C."/>
            <person name="Labutti K."/>
            <person name="Haridas S."/>
            <person name="Kuo A."/>
            <person name="Salamov A."/>
            <person name="Ahrendt S.R."/>
            <person name="Lipzen A."/>
            <person name="Sullivan W."/>
            <person name="Andreopoulos W.B."/>
            <person name="Clum A."/>
            <person name="Lindquist E."/>
            <person name="Daum C."/>
            <person name="Ramamoorthy G.K."/>
            <person name="Gryganskyi A."/>
            <person name="Culley D."/>
            <person name="Magnuson J.K."/>
            <person name="James T.Y."/>
            <person name="O'Malley M.A."/>
            <person name="Stajich J.E."/>
            <person name="Spatafora J.W."/>
            <person name="Visel A."/>
            <person name="Grigoriev I.V."/>
        </authorList>
    </citation>
    <scope>NUCLEOTIDE SEQUENCE [LARGE SCALE GENOMIC DNA]</scope>
    <source>
        <strain evidence="5 6">NRRL 2496</strain>
    </source>
</reference>
<dbReference type="GO" id="GO:0005783">
    <property type="term" value="C:endoplasmic reticulum"/>
    <property type="evidence" value="ECO:0007669"/>
    <property type="project" value="TreeGrafter"/>
</dbReference>
<dbReference type="SUPFAM" id="SSF51735">
    <property type="entry name" value="NAD(P)-binding Rossmann-fold domains"/>
    <property type="match status" value="1"/>
</dbReference>
<dbReference type="InterPro" id="IPR002347">
    <property type="entry name" value="SDR_fam"/>
</dbReference>
<evidence type="ECO:0000256" key="2">
    <source>
        <dbReference type="ARBA" id="ARBA00023002"/>
    </source>
</evidence>
<dbReference type="EMBL" id="MCGN01000001">
    <property type="protein sequence ID" value="ORZ02672.1"/>
    <property type="molecule type" value="Genomic_DNA"/>
</dbReference>
<dbReference type="FunFam" id="3.40.50.720:FF:000261">
    <property type="entry name" value="NADPH-dependent 1-acyldihydroxyacetone phosphate reductase"/>
    <property type="match status" value="1"/>
</dbReference>
<organism evidence="5 6">
    <name type="scientific">Syncephalastrum racemosum</name>
    <name type="common">Filamentous fungus</name>
    <dbReference type="NCBI Taxonomy" id="13706"/>
    <lineage>
        <taxon>Eukaryota</taxon>
        <taxon>Fungi</taxon>
        <taxon>Fungi incertae sedis</taxon>
        <taxon>Mucoromycota</taxon>
        <taxon>Mucoromycotina</taxon>
        <taxon>Mucoromycetes</taxon>
        <taxon>Mucorales</taxon>
        <taxon>Syncephalastraceae</taxon>
        <taxon>Syncephalastrum</taxon>
    </lineage>
</organism>
<dbReference type="PRINTS" id="PR00080">
    <property type="entry name" value="SDRFAMILY"/>
</dbReference>
<comment type="similarity">
    <text evidence="1 3">Belongs to the short-chain dehydrogenases/reductases (SDR) family.</text>
</comment>
<keyword evidence="4" id="KW-0812">Transmembrane</keyword>